<feature type="region of interest" description="Disordered" evidence="4">
    <location>
        <begin position="90"/>
        <end position="276"/>
    </location>
</feature>
<feature type="compositionally biased region" description="Basic and acidic residues" evidence="4">
    <location>
        <begin position="117"/>
        <end position="130"/>
    </location>
</feature>
<dbReference type="GeneID" id="25987770"/>
<protein>
    <submittedName>
        <fullName evidence="5">Nucleolar protein, component of the small subunit (SSU) processome, Utp14p</fullName>
    </submittedName>
</protein>
<keyword evidence="3" id="KW-0539">Nucleus</keyword>
<feature type="compositionally biased region" description="Basic residues" evidence="4">
    <location>
        <begin position="321"/>
        <end position="332"/>
    </location>
</feature>
<dbReference type="OrthoDB" id="277439at2759"/>
<feature type="compositionally biased region" description="Basic and acidic residues" evidence="4">
    <location>
        <begin position="57"/>
        <end position="70"/>
    </location>
</feature>
<sequence length="935" mass="102380">MARKNSRASAVFSASTEGKKKSKPKGKGKVRDNVDDAYTFEQELPKRHRTAESKFALTREEKVGGARRIDDEDEDDMNARIRKVAMMIAGDDKADVLDSDDEDVESDDAWDSEGSDEERWGDAFRKLEKGKGKKGKGKEEVLKPLKINLDETDDEESDPEVERSPKTAFKSAFPEEEGEDDEDEDDEEDDEGDDEDDDDDEEEDEDDEEEDEEMFEDPELPSDLSDDSDEDLDGLDAFVDNLAAADKKSKAQPDAEKKRRVLPVAKGPGLADGGDLALKNQNKVDLSSLIASAPGLAGASSLLPSKKENKSTSAWTERLLTSRRSRRDRRSTLMKRVKEAEHLSFPLQATERGGVKSSGEVVATFKPENEHESAVQALLAKANLTDSGVTAAEDAALRGQDLSPEEIAARRAELRHQRELMFRAEAKAKRVAKIKSKTFRKLKRKREAKAAGDGPSLEDLERLDPEAAAEERERLDRERALERATQRHSARNRWATNAAPTDEAMEARQDMFDMRDRLRAKVHAKDGSESESSESEDDSDEEAIKTRAFDQLSKLDSKLPEVPQKKGLMQMAFMKKAEEREMKKVAEEEANLRRDLEMFGDDSDSGSDSDEAEVLKLGEGRMVFGRAAGDDKPAKAKPAAPAANGSATKARSRSPSPAVGVFGDVNPWLDGTNSGPSRKRNKLTATAETKAVGKLKKAAQVKGDDEVEISLAAPKASKATMKAEKVVPPPKAAEAKAPKSILKVKSDVSTEQAKAATSNKRRAADSDSDSDSDADLLPVAGNGPKAFTQRELVAEAFAGDNVVEDFAREKAALIEADAPQTVDTSLPGWGSWGGKGTKKRKTNPKFLKKTAGVAAEDRKDAGRANVIITEKKDKKAARFLPTDLPYPYTSVAQYEAAMAANIGSEFNSRAAFQRGTLPRVTKKPGAIVEPIRKLF</sequence>
<dbReference type="PANTHER" id="PTHR14150:SF12">
    <property type="entry name" value="U3 SMALL NUCLEOLAR RNA-ASSOCIATED PROTEIN 14 HOMOLOG A"/>
    <property type="match status" value="1"/>
</dbReference>
<feature type="compositionally biased region" description="Acidic residues" evidence="4">
    <location>
        <begin position="598"/>
        <end position="612"/>
    </location>
</feature>
<comment type="caution">
    <text evidence="5">The sequence shown here is derived from an EMBL/GenBank/DDBJ whole genome shotgun (WGS) entry which is preliminary data.</text>
</comment>
<accession>J6ERA5</accession>
<feature type="compositionally biased region" description="Basic and acidic residues" evidence="4">
    <location>
        <begin position="459"/>
        <end position="485"/>
    </location>
</feature>
<evidence type="ECO:0000313" key="6">
    <source>
        <dbReference type="Proteomes" id="UP000002748"/>
    </source>
</evidence>
<evidence type="ECO:0000256" key="1">
    <source>
        <dbReference type="ARBA" id="ARBA00004604"/>
    </source>
</evidence>
<organism evidence="5 6">
    <name type="scientific">Trichosporon asahii var. asahii (strain ATCC 90039 / CBS 2479 / JCM 2466 / KCTC 7840 / NBRC 103889/ NCYC 2677 / UAMH 7654)</name>
    <name type="common">Yeast</name>
    <dbReference type="NCBI Taxonomy" id="1186058"/>
    <lineage>
        <taxon>Eukaryota</taxon>
        <taxon>Fungi</taxon>
        <taxon>Dikarya</taxon>
        <taxon>Basidiomycota</taxon>
        <taxon>Agaricomycotina</taxon>
        <taxon>Tremellomycetes</taxon>
        <taxon>Trichosporonales</taxon>
        <taxon>Trichosporonaceae</taxon>
        <taxon>Trichosporon</taxon>
    </lineage>
</organism>
<dbReference type="HOGENOM" id="CLU_003783_0_1_1"/>
<comment type="subcellular location">
    <subcellularLocation>
        <location evidence="1">Nucleus</location>
        <location evidence="1">Nucleolus</location>
    </subcellularLocation>
</comment>
<evidence type="ECO:0000256" key="3">
    <source>
        <dbReference type="ARBA" id="ARBA00023242"/>
    </source>
</evidence>
<feature type="region of interest" description="Disordered" evidence="4">
    <location>
        <begin position="1"/>
        <end position="76"/>
    </location>
</feature>
<feature type="compositionally biased region" description="Acidic residues" evidence="4">
    <location>
        <begin position="529"/>
        <end position="541"/>
    </location>
</feature>
<feature type="region of interest" description="Disordered" evidence="4">
    <location>
        <begin position="627"/>
        <end position="686"/>
    </location>
</feature>
<feature type="compositionally biased region" description="Acidic residues" evidence="4">
    <location>
        <begin position="174"/>
        <end position="234"/>
    </location>
</feature>
<dbReference type="KEGG" id="tasa:A1Q1_04257"/>
<evidence type="ECO:0000256" key="2">
    <source>
        <dbReference type="ARBA" id="ARBA00022553"/>
    </source>
</evidence>
<evidence type="ECO:0000313" key="5">
    <source>
        <dbReference type="EMBL" id="EJT47014.1"/>
    </source>
</evidence>
<dbReference type="GO" id="GO:0006364">
    <property type="term" value="P:rRNA processing"/>
    <property type="evidence" value="ECO:0007669"/>
    <property type="project" value="InterPro"/>
</dbReference>
<proteinExistence type="predicted"/>
<dbReference type="GO" id="GO:0032040">
    <property type="term" value="C:small-subunit processome"/>
    <property type="evidence" value="ECO:0007669"/>
    <property type="project" value="InterPro"/>
</dbReference>
<name>J6ERA5_TRIAS</name>
<feature type="compositionally biased region" description="Low complexity" evidence="4">
    <location>
        <begin position="636"/>
        <end position="649"/>
    </location>
</feature>
<feature type="compositionally biased region" description="Basic and acidic residues" evidence="4">
    <location>
        <begin position="542"/>
        <end position="559"/>
    </location>
</feature>
<feature type="compositionally biased region" description="Basic and acidic residues" evidence="4">
    <location>
        <begin position="580"/>
        <end position="597"/>
    </location>
</feature>
<dbReference type="PANTHER" id="PTHR14150">
    <property type="entry name" value="U3 SMALL NUCLEOLAR RNA-ASSOCIATED PROTEIN 14"/>
    <property type="match status" value="1"/>
</dbReference>
<feature type="region of interest" description="Disordered" evidence="4">
    <location>
        <begin position="715"/>
        <end position="783"/>
    </location>
</feature>
<dbReference type="Pfam" id="PF04615">
    <property type="entry name" value="Utp14"/>
    <property type="match status" value="1"/>
</dbReference>
<feature type="region of interest" description="Disordered" evidence="4">
    <location>
        <begin position="442"/>
        <end position="566"/>
    </location>
</feature>
<feature type="compositionally biased region" description="Acidic residues" evidence="4">
    <location>
        <begin position="150"/>
        <end position="159"/>
    </location>
</feature>
<feature type="compositionally biased region" description="Basic and acidic residues" evidence="4">
    <location>
        <begin position="505"/>
        <end position="528"/>
    </location>
</feature>
<reference evidence="5 6" key="1">
    <citation type="journal article" date="2012" name="Eukaryot. Cell">
        <title>Draft genome sequence of CBS 2479, the standard type strain of Trichosporon asahii.</title>
        <authorList>
            <person name="Yang R.Y."/>
            <person name="Li H.T."/>
            <person name="Zhu H."/>
            <person name="Zhou G.P."/>
            <person name="Wang M."/>
            <person name="Wang L."/>
        </authorList>
    </citation>
    <scope>NUCLEOTIDE SEQUENCE [LARGE SCALE GENOMIC DNA]</scope>
    <source>
        <strain evidence="6">ATCC 90039 / CBS 2479 / JCM 2466 / KCTC 7840 / NCYC 2677 / UAMH 7654</strain>
    </source>
</reference>
<dbReference type="AlphaFoldDB" id="J6ERA5"/>
<dbReference type="Proteomes" id="UP000002748">
    <property type="component" value="Unassembled WGS sequence"/>
</dbReference>
<dbReference type="VEuPathDB" id="FungiDB:A1Q1_04257"/>
<evidence type="ECO:0000256" key="4">
    <source>
        <dbReference type="SAM" id="MobiDB-lite"/>
    </source>
</evidence>
<dbReference type="EMBL" id="ALBS01000266">
    <property type="protein sequence ID" value="EJT47014.1"/>
    <property type="molecule type" value="Genomic_DNA"/>
</dbReference>
<keyword evidence="2" id="KW-0597">Phosphoprotein</keyword>
<feature type="compositionally biased region" description="Basic and acidic residues" evidence="4">
    <location>
        <begin position="245"/>
        <end position="257"/>
    </location>
</feature>
<dbReference type="InterPro" id="IPR006709">
    <property type="entry name" value="SSU_processome_Utp14"/>
</dbReference>
<feature type="region of interest" description="Disordered" evidence="4">
    <location>
        <begin position="580"/>
        <end position="613"/>
    </location>
</feature>
<dbReference type="RefSeq" id="XP_014178109.1">
    <property type="nucleotide sequence ID" value="XM_014322634.1"/>
</dbReference>
<feature type="region of interest" description="Disordered" evidence="4">
    <location>
        <begin position="297"/>
        <end position="332"/>
    </location>
</feature>
<feature type="compositionally biased region" description="Polar residues" evidence="4">
    <location>
        <begin position="747"/>
        <end position="758"/>
    </location>
</feature>
<gene>
    <name evidence="5" type="ORF">A1Q1_04257</name>
</gene>
<feature type="compositionally biased region" description="Acidic residues" evidence="4">
    <location>
        <begin position="97"/>
        <end position="116"/>
    </location>
</feature>